<dbReference type="Pfam" id="PF02515">
    <property type="entry name" value="CoA_transf_3"/>
    <property type="match status" value="1"/>
</dbReference>
<dbReference type="InterPro" id="IPR044855">
    <property type="entry name" value="CoA-Trfase_III_dom3_sf"/>
</dbReference>
<dbReference type="RefSeq" id="WP_124960819.1">
    <property type="nucleotide sequence ID" value="NZ_CBFHCE010000015.1"/>
</dbReference>
<dbReference type="AlphaFoldDB" id="A0A3P3EEP0"/>
<dbReference type="GO" id="GO:0008410">
    <property type="term" value="F:CoA-transferase activity"/>
    <property type="evidence" value="ECO:0007669"/>
    <property type="project" value="TreeGrafter"/>
</dbReference>
<dbReference type="SUPFAM" id="SSF89796">
    <property type="entry name" value="CoA-transferase family III (CaiB/BaiF)"/>
    <property type="match status" value="1"/>
</dbReference>
<dbReference type="PANTHER" id="PTHR48207">
    <property type="entry name" value="SUCCINATE--HYDROXYMETHYLGLUTARATE COA-TRANSFERASE"/>
    <property type="match status" value="1"/>
</dbReference>
<keyword evidence="1 2" id="KW-0808">Transferase</keyword>
<dbReference type="Gene3D" id="3.40.50.10540">
    <property type="entry name" value="Crotonobetainyl-coa:carnitine coa-transferase, domain 1"/>
    <property type="match status" value="1"/>
</dbReference>
<dbReference type="InterPro" id="IPR003673">
    <property type="entry name" value="CoA-Trfase_fam_III"/>
</dbReference>
<dbReference type="Gene3D" id="3.30.1540.10">
    <property type="entry name" value="formyl-coa transferase, domain 3"/>
    <property type="match status" value="1"/>
</dbReference>
<reference evidence="2 3" key="1">
    <citation type="submission" date="2018-11" db="EMBL/GenBank/DDBJ databases">
        <title>The genome of Variovorax sp T529.</title>
        <authorList>
            <person name="Gao J."/>
        </authorList>
    </citation>
    <scope>NUCLEOTIDE SEQUENCE [LARGE SCALE GENOMIC DNA]</scope>
    <source>
        <strain evidence="2 3">T529</strain>
    </source>
</reference>
<comment type="caution">
    <text evidence="2">The sequence shown here is derived from an EMBL/GenBank/DDBJ whole genome shotgun (WGS) entry which is preliminary data.</text>
</comment>
<proteinExistence type="predicted"/>
<name>A0A3P3EEP0_9BURK</name>
<dbReference type="InterPro" id="IPR023606">
    <property type="entry name" value="CoA-Trfase_III_dom_1_sf"/>
</dbReference>
<dbReference type="Proteomes" id="UP000271590">
    <property type="component" value="Unassembled WGS sequence"/>
</dbReference>
<accession>A0A3P3EEP0</accession>
<dbReference type="InterPro" id="IPR050483">
    <property type="entry name" value="CoA-transferase_III_domain"/>
</dbReference>
<evidence type="ECO:0000256" key="1">
    <source>
        <dbReference type="ARBA" id="ARBA00022679"/>
    </source>
</evidence>
<organism evidence="2 3">
    <name type="scientific">Variovorax beijingensis</name>
    <dbReference type="NCBI Taxonomy" id="2496117"/>
    <lineage>
        <taxon>Bacteria</taxon>
        <taxon>Pseudomonadati</taxon>
        <taxon>Pseudomonadota</taxon>
        <taxon>Betaproteobacteria</taxon>
        <taxon>Burkholderiales</taxon>
        <taxon>Comamonadaceae</taxon>
        <taxon>Variovorax</taxon>
    </lineage>
</organism>
<dbReference type="PANTHER" id="PTHR48207:SF3">
    <property type="entry name" value="SUCCINATE--HYDROXYMETHYLGLUTARATE COA-TRANSFERASE"/>
    <property type="match status" value="1"/>
</dbReference>
<evidence type="ECO:0000313" key="2">
    <source>
        <dbReference type="EMBL" id="RRH84566.1"/>
    </source>
</evidence>
<protein>
    <submittedName>
        <fullName evidence="2">CoA transferase</fullName>
    </submittedName>
</protein>
<sequence>MQKVLSGIKVLEQGTFITGPAAGMFLADLGAEVVKIEQPGAGDPFRAFRGGLYSPHFQTYNRNKRSITLNPKLPEDAAVFDELVRDADVYIQNFRPGAAERLGAGESRLRALNPRLVYCAISGFGQTGPAAGRPAYDTVAQAASAFLKLLVNPANPRVVGPALADAMTGFYAAYGVLGALVERGRTGRGRAVEVSMLEAMCHFNLDAFTHFFSESEVMGPFSRPSVSQSYVLECADGLWIALHMSSPEKFWQGLANAIERPRLFADPRFASRESRIAHQEDLIALLGGLFRQQTRAAWCARLEAEDVPHAPMYDTREAMEDPQARHLQLQVSAPHPEGGEWHTIRSPVSFDGERALEVTAPPTLGADNAAIVDPIRERLGQPPTAGR</sequence>
<dbReference type="EMBL" id="RQXU01000018">
    <property type="protein sequence ID" value="RRH84566.1"/>
    <property type="molecule type" value="Genomic_DNA"/>
</dbReference>
<gene>
    <name evidence="2" type="ORF">EH244_23965</name>
</gene>
<evidence type="ECO:0000313" key="3">
    <source>
        <dbReference type="Proteomes" id="UP000271590"/>
    </source>
</evidence>